<reference evidence="2" key="1">
    <citation type="submission" date="2018-10" db="EMBL/GenBank/DDBJ databases">
        <title>Hidden diversity of soil giant viruses.</title>
        <authorList>
            <person name="Schulz F."/>
            <person name="Alteio L."/>
            <person name="Goudeau D."/>
            <person name="Ryan E.M."/>
            <person name="Malmstrom R.R."/>
            <person name="Blanchard J."/>
            <person name="Woyke T."/>
        </authorList>
    </citation>
    <scope>NUCLEOTIDE SEQUENCE</scope>
    <source>
        <strain evidence="2">HAV1</strain>
    </source>
</reference>
<gene>
    <name evidence="2" type="ORF">Harvfovirus50_10</name>
</gene>
<protein>
    <submittedName>
        <fullName evidence="2">Uncharacterized protein</fullName>
    </submittedName>
</protein>
<name>A0A3G5A374_9VIRU</name>
<evidence type="ECO:0000313" key="2">
    <source>
        <dbReference type="EMBL" id="AYV81667.1"/>
    </source>
</evidence>
<feature type="region of interest" description="Disordered" evidence="1">
    <location>
        <begin position="114"/>
        <end position="170"/>
    </location>
</feature>
<evidence type="ECO:0000256" key="1">
    <source>
        <dbReference type="SAM" id="MobiDB-lite"/>
    </source>
</evidence>
<feature type="compositionally biased region" description="Basic and acidic residues" evidence="1">
    <location>
        <begin position="125"/>
        <end position="140"/>
    </location>
</feature>
<accession>A0A3G5A374</accession>
<organism evidence="2">
    <name type="scientific">Harvfovirus sp</name>
    <dbReference type="NCBI Taxonomy" id="2487768"/>
    <lineage>
        <taxon>Viruses</taxon>
        <taxon>Varidnaviria</taxon>
        <taxon>Bamfordvirae</taxon>
        <taxon>Nucleocytoviricota</taxon>
        <taxon>Megaviricetes</taxon>
        <taxon>Imitervirales</taxon>
        <taxon>Mimiviridae</taxon>
        <taxon>Klosneuvirinae</taxon>
    </lineage>
</organism>
<dbReference type="EMBL" id="MK072292">
    <property type="protein sequence ID" value="AYV81667.1"/>
    <property type="molecule type" value="Genomic_DNA"/>
</dbReference>
<proteinExistence type="predicted"/>
<feature type="compositionally biased region" description="Basic residues" evidence="1">
    <location>
        <begin position="141"/>
        <end position="157"/>
    </location>
</feature>
<sequence>MTSEAHSRTLDAQIHAYNTLYYGLKKDLRDMLKRIFPGYAIKAFKKLHILEETLCLRCTKNRSSYSTYCPYHKKLVLEDPRPMNHTETIQRNAQMIEWRKINLATLLRLEKEKYEEASDSEDEYETKSSRSAEDEPDAAKPKSRSRHVHTPRRRRARSASPAALPTNKSD</sequence>